<dbReference type="RefSeq" id="WP_042542598.1">
    <property type="nucleotide sequence ID" value="NZ_JXSQ01000001.1"/>
</dbReference>
<organism evidence="2 3">
    <name type="scientific">Leucobacter komagatae</name>
    <dbReference type="NCBI Taxonomy" id="55969"/>
    <lineage>
        <taxon>Bacteria</taxon>
        <taxon>Bacillati</taxon>
        <taxon>Actinomycetota</taxon>
        <taxon>Actinomycetes</taxon>
        <taxon>Micrococcales</taxon>
        <taxon>Microbacteriaceae</taxon>
        <taxon>Leucobacter</taxon>
    </lineage>
</organism>
<feature type="binding site" evidence="1">
    <location>
        <position position="180"/>
    </location>
    <ligand>
        <name>Zn(2+)</name>
        <dbReference type="ChEBI" id="CHEBI:29105"/>
    </ligand>
</feature>
<keyword evidence="1" id="KW-0862">Zinc</keyword>
<reference evidence="2 3" key="1">
    <citation type="submission" date="2015-01" db="EMBL/GenBank/DDBJ databases">
        <title>Draft genome sequence of Leucobacter komagatae strain VKM ST2845.</title>
        <authorList>
            <person name="Karlyshev A.V."/>
            <person name="Kudryashova E.B."/>
        </authorList>
    </citation>
    <scope>NUCLEOTIDE SEQUENCE [LARGE SCALE GENOMIC DNA]</scope>
    <source>
        <strain evidence="2 3">VKM ST2845</strain>
    </source>
</reference>
<dbReference type="Gene3D" id="1.10.340.30">
    <property type="entry name" value="Hypothetical protein, domain 2"/>
    <property type="match status" value="1"/>
</dbReference>
<dbReference type="GO" id="GO:0046872">
    <property type="term" value="F:metal ion binding"/>
    <property type="evidence" value="ECO:0007669"/>
    <property type="project" value="UniProtKB-KW"/>
</dbReference>
<dbReference type="PANTHER" id="PTHR30037:SF4">
    <property type="entry name" value="DNA-3-METHYLADENINE GLYCOSYLASE I"/>
    <property type="match status" value="1"/>
</dbReference>
<dbReference type="EMBL" id="JXSQ01000001">
    <property type="protein sequence ID" value="KIP53844.1"/>
    <property type="molecule type" value="Genomic_DNA"/>
</dbReference>
<accession>A0A0D0IQI0</accession>
<dbReference type="InterPro" id="IPR052891">
    <property type="entry name" value="DNA-3mA_glycosylase"/>
</dbReference>
<dbReference type="Pfam" id="PF03352">
    <property type="entry name" value="Adenine_glyco"/>
    <property type="match status" value="1"/>
</dbReference>
<dbReference type="AlphaFoldDB" id="A0A0D0IQI0"/>
<sequence>MTDLQETPVRAAWAMQDPLLTEYYDTEWGMPVHDERGLFERLTLEAFQSGLSWLTILRKRENFRLAFDHFDPAAVAAYTEDDVARLLSDAGIIRNRLKIEAAIANARAVLALHEAGETLGDVIWAAAPLRSPAPERDSDVPTTSPESVALAKELKRRGFRFVGPTTMYALMSAIGVVDIHLVSSHMRGASGLWNVDGTRRDVEFRVPSGSAGAAA</sequence>
<dbReference type="InterPro" id="IPR011257">
    <property type="entry name" value="DNA_glycosylase"/>
</dbReference>
<gene>
    <name evidence="2" type="ORF">SD72_01325</name>
</gene>
<evidence type="ECO:0000313" key="2">
    <source>
        <dbReference type="EMBL" id="KIP53844.1"/>
    </source>
</evidence>
<dbReference type="PANTHER" id="PTHR30037">
    <property type="entry name" value="DNA-3-METHYLADENINE GLYCOSYLASE 1"/>
    <property type="match status" value="1"/>
</dbReference>
<dbReference type="GO" id="GO:0006284">
    <property type="term" value="P:base-excision repair"/>
    <property type="evidence" value="ECO:0007669"/>
    <property type="project" value="InterPro"/>
</dbReference>
<name>A0A0D0IQI0_9MICO</name>
<protein>
    <submittedName>
        <fullName evidence="2">3-methyladenine DNA glycosylase</fullName>
    </submittedName>
</protein>
<evidence type="ECO:0000313" key="3">
    <source>
        <dbReference type="Proteomes" id="UP000032120"/>
    </source>
</evidence>
<dbReference type="Proteomes" id="UP000032120">
    <property type="component" value="Unassembled WGS sequence"/>
</dbReference>
<comment type="caution">
    <text evidence="2">The sequence shown here is derived from an EMBL/GenBank/DDBJ whole genome shotgun (WGS) entry which is preliminary data.</text>
</comment>
<dbReference type="OrthoDB" id="9807664at2"/>
<keyword evidence="1" id="KW-0479">Metal-binding</keyword>
<keyword evidence="3" id="KW-1185">Reference proteome</keyword>
<dbReference type="GO" id="GO:0008725">
    <property type="term" value="F:DNA-3-methyladenine glycosylase activity"/>
    <property type="evidence" value="ECO:0007669"/>
    <property type="project" value="InterPro"/>
</dbReference>
<proteinExistence type="predicted"/>
<dbReference type="SUPFAM" id="SSF48150">
    <property type="entry name" value="DNA-glycosylase"/>
    <property type="match status" value="1"/>
</dbReference>
<dbReference type="InterPro" id="IPR005019">
    <property type="entry name" value="Adenine_glyco"/>
</dbReference>
<evidence type="ECO:0000256" key="1">
    <source>
        <dbReference type="PIRSR" id="PIRSR605019-1"/>
    </source>
</evidence>